<feature type="region of interest" description="Disordered" evidence="5">
    <location>
        <begin position="1"/>
        <end position="29"/>
    </location>
</feature>
<dbReference type="AlphaFoldDB" id="A0A1J4JZE9"/>
<dbReference type="GO" id="GO:0005868">
    <property type="term" value="C:cytoplasmic dynein complex"/>
    <property type="evidence" value="ECO:0007669"/>
    <property type="project" value="TreeGrafter"/>
</dbReference>
<reference evidence="6" key="1">
    <citation type="submission" date="2016-10" db="EMBL/GenBank/DDBJ databases">
        <authorList>
            <person name="Benchimol M."/>
            <person name="Almeida L.G."/>
            <person name="Vasconcelos A.T."/>
            <person name="Perreira-Neves A."/>
            <person name="Rosa I.A."/>
            <person name="Tasca T."/>
            <person name="Bogo M.R."/>
            <person name="de Souza W."/>
        </authorList>
    </citation>
    <scope>NUCLEOTIDE SEQUENCE [LARGE SCALE GENOMIC DNA]</scope>
    <source>
        <strain evidence="6">K</strain>
    </source>
</reference>
<dbReference type="InterPro" id="IPR015943">
    <property type="entry name" value="WD40/YVTN_repeat-like_dom_sf"/>
</dbReference>
<proteinExistence type="predicted"/>
<comment type="subcellular location">
    <subcellularLocation>
        <location evidence="1">Cytoplasm</location>
    </subcellularLocation>
</comment>
<evidence type="ECO:0000256" key="2">
    <source>
        <dbReference type="ARBA" id="ARBA00022490"/>
    </source>
</evidence>
<dbReference type="GO" id="GO:0045504">
    <property type="term" value="F:dynein heavy chain binding"/>
    <property type="evidence" value="ECO:0007669"/>
    <property type="project" value="TreeGrafter"/>
</dbReference>
<dbReference type="VEuPathDB" id="TrichDB:TRFO_07053"/>
<dbReference type="Gene3D" id="2.130.10.10">
    <property type="entry name" value="YVTN repeat-like/Quinoprotein amine dehydrogenase"/>
    <property type="match status" value="2"/>
</dbReference>
<dbReference type="EMBL" id="MLAK01000860">
    <property type="protein sequence ID" value="OHT02629.1"/>
    <property type="molecule type" value="Genomic_DNA"/>
</dbReference>
<evidence type="ECO:0000256" key="1">
    <source>
        <dbReference type="ARBA" id="ARBA00004496"/>
    </source>
</evidence>
<evidence type="ECO:0000313" key="6">
    <source>
        <dbReference type="EMBL" id="OHT02629.1"/>
    </source>
</evidence>
<dbReference type="OrthoDB" id="2162425at2759"/>
<accession>A0A1J4JZE9</accession>
<evidence type="ECO:0000256" key="5">
    <source>
        <dbReference type="SAM" id="MobiDB-lite"/>
    </source>
</evidence>
<dbReference type="PANTHER" id="PTHR12442">
    <property type="entry name" value="DYNEIN INTERMEDIATE CHAIN"/>
    <property type="match status" value="1"/>
</dbReference>
<name>A0A1J4JZE9_9EUKA</name>
<dbReference type="GO" id="GO:0045503">
    <property type="term" value="F:dynein light chain binding"/>
    <property type="evidence" value="ECO:0007669"/>
    <property type="project" value="TreeGrafter"/>
</dbReference>
<dbReference type="SMART" id="SM00320">
    <property type="entry name" value="WD40"/>
    <property type="match status" value="2"/>
</dbReference>
<dbReference type="RefSeq" id="XP_068355765.1">
    <property type="nucleotide sequence ID" value="XM_068493468.1"/>
</dbReference>
<keyword evidence="3" id="KW-0853">WD repeat</keyword>
<evidence type="ECO:0000313" key="7">
    <source>
        <dbReference type="Proteomes" id="UP000179807"/>
    </source>
</evidence>
<dbReference type="InterPro" id="IPR050687">
    <property type="entry name" value="Dynein_IC"/>
</dbReference>
<organism evidence="6 7">
    <name type="scientific">Tritrichomonas foetus</name>
    <dbReference type="NCBI Taxonomy" id="1144522"/>
    <lineage>
        <taxon>Eukaryota</taxon>
        <taxon>Metamonada</taxon>
        <taxon>Parabasalia</taxon>
        <taxon>Tritrichomonadida</taxon>
        <taxon>Tritrichomonadidae</taxon>
        <taxon>Tritrichomonas</taxon>
    </lineage>
</organism>
<dbReference type="GeneID" id="94828172"/>
<comment type="caution">
    <text evidence="6">The sequence shown here is derived from an EMBL/GenBank/DDBJ whole genome shotgun (WGS) entry which is preliminary data.</text>
</comment>
<dbReference type="PANTHER" id="PTHR12442:SF26">
    <property type="entry name" value="CYTOPLASMIC DYNEIN 2 INTERMEDIATE CHAIN 2"/>
    <property type="match status" value="1"/>
</dbReference>
<keyword evidence="7" id="KW-1185">Reference proteome</keyword>
<dbReference type="Proteomes" id="UP000179807">
    <property type="component" value="Unassembled WGS sequence"/>
</dbReference>
<dbReference type="SUPFAM" id="SSF50978">
    <property type="entry name" value="WD40 repeat-like"/>
    <property type="match status" value="1"/>
</dbReference>
<protein>
    <submittedName>
        <fullName evidence="6">Uncharacterized protein</fullName>
    </submittedName>
</protein>
<dbReference type="InterPro" id="IPR036322">
    <property type="entry name" value="WD40_repeat_dom_sf"/>
</dbReference>
<keyword evidence="2" id="KW-0963">Cytoplasm</keyword>
<gene>
    <name evidence="6" type="ORF">TRFO_07053</name>
</gene>
<sequence length="488" mass="53239">MEEESESEQPQITEVKKTPPKNISKRPRLTKNEIEYAKSRKKYLSKLAASQSTMLFSLESSTIKVGFSTKSTQYKLDKFSQHSQTDQIYYAESGIQIPELVNQQRFPSLIHFLKAASLTMTALLSQSNFTTSKSEDKQLVRLNKYTTDTVPVFVQITSNRTYALICDPAPLGRIVVWTATSTQPAYHLIASASPSCFALYKDGQYVIAGTESGSLLLWDISRVEKTKQSGSALVVQPQCSTDSYGRKNHRCSIASISVFGASGTIVACTLDISSIITFWYVKISGNDYSFVKAETIKLSAGFLPAYSMALVPGSVNSFVVGCGGKIFNCCRFGSATSPSTFISRSAVKTIAFNPHLTNYFAASFDNGKIAIYSMSEADPLIDICINLSPGDTGVAWCPRRASVLYVSDLTGMRVYIYDLLVSPRTPVFMYKVGSAAQSVAVAESGNGSILAVAEGGLAVTVYNVDEKLSKPLTETEMNNLKMTLLNSK</sequence>
<keyword evidence="4" id="KW-0677">Repeat</keyword>
<dbReference type="GO" id="GO:0097014">
    <property type="term" value="C:ciliary plasm"/>
    <property type="evidence" value="ECO:0007669"/>
    <property type="project" value="TreeGrafter"/>
</dbReference>
<evidence type="ECO:0000256" key="3">
    <source>
        <dbReference type="ARBA" id="ARBA00022574"/>
    </source>
</evidence>
<evidence type="ECO:0000256" key="4">
    <source>
        <dbReference type="ARBA" id="ARBA00022737"/>
    </source>
</evidence>
<dbReference type="GO" id="GO:0042073">
    <property type="term" value="P:intraciliary transport"/>
    <property type="evidence" value="ECO:0007669"/>
    <property type="project" value="TreeGrafter"/>
</dbReference>
<dbReference type="InterPro" id="IPR001680">
    <property type="entry name" value="WD40_rpt"/>
</dbReference>